<protein>
    <submittedName>
        <fullName evidence="4">Nucleotidyltransferase family protein</fullName>
    </submittedName>
</protein>
<sequence>MPQTSPRAPHRAIVLAAGLGKRMLPITATMPKPLVKVAGRSLIDFALDKLHEAGVETAVVNVHHFADMLEAHLRGRGTPRIVISDERSELLETGGGVKKALPLLGEEPFITFNSDSLWIEGKEPNLLRLVQAWDPDRMDILMLVAPLSTSIGFEGRGDFHQDPDGRLRRRGTDDNAPFAYAGVAIVKPELVHGTPDGAFSANAFYDRAIAKDRLYGLCLEGQWLHVGEPQAIAEAERCLAASKR</sequence>
<evidence type="ECO:0000256" key="2">
    <source>
        <dbReference type="ARBA" id="ARBA00022695"/>
    </source>
</evidence>
<dbReference type="InterPro" id="IPR050065">
    <property type="entry name" value="GlmU-like"/>
</dbReference>
<feature type="domain" description="Nucleotidyl transferase" evidence="3">
    <location>
        <begin position="12"/>
        <end position="130"/>
    </location>
</feature>
<organism evidence="4 5">
    <name type="scientific">Microvirga terrestris</name>
    <dbReference type="NCBI Taxonomy" id="2791024"/>
    <lineage>
        <taxon>Bacteria</taxon>
        <taxon>Pseudomonadati</taxon>
        <taxon>Pseudomonadota</taxon>
        <taxon>Alphaproteobacteria</taxon>
        <taxon>Hyphomicrobiales</taxon>
        <taxon>Methylobacteriaceae</taxon>
        <taxon>Microvirga</taxon>
    </lineage>
</organism>
<dbReference type="CDD" id="cd06422">
    <property type="entry name" value="NTP_transferase_like_1"/>
    <property type="match status" value="1"/>
</dbReference>
<evidence type="ECO:0000313" key="4">
    <source>
        <dbReference type="EMBL" id="MBF9196397.1"/>
    </source>
</evidence>
<evidence type="ECO:0000256" key="1">
    <source>
        <dbReference type="ARBA" id="ARBA00022679"/>
    </source>
</evidence>
<dbReference type="InterPro" id="IPR029044">
    <property type="entry name" value="Nucleotide-diphossugar_trans"/>
</dbReference>
<accession>A0ABS0HT56</accession>
<evidence type="ECO:0000313" key="5">
    <source>
        <dbReference type="Proteomes" id="UP000611708"/>
    </source>
</evidence>
<proteinExistence type="predicted"/>
<evidence type="ECO:0000259" key="3">
    <source>
        <dbReference type="Pfam" id="PF00483"/>
    </source>
</evidence>
<dbReference type="InterPro" id="IPR005835">
    <property type="entry name" value="NTP_transferase_dom"/>
</dbReference>
<name>A0ABS0HT56_9HYPH</name>
<dbReference type="PANTHER" id="PTHR43584">
    <property type="entry name" value="NUCLEOTIDYL TRANSFERASE"/>
    <property type="match status" value="1"/>
</dbReference>
<dbReference type="PANTHER" id="PTHR43584:SF8">
    <property type="entry name" value="N-ACETYLMURAMATE ALPHA-1-PHOSPHATE URIDYLYLTRANSFERASE"/>
    <property type="match status" value="1"/>
</dbReference>
<dbReference type="Proteomes" id="UP000611708">
    <property type="component" value="Unassembled WGS sequence"/>
</dbReference>
<keyword evidence="2" id="KW-0548">Nucleotidyltransferase</keyword>
<gene>
    <name evidence="4" type="ORF">I2H36_10130</name>
</gene>
<dbReference type="EMBL" id="JADQDN010000004">
    <property type="protein sequence ID" value="MBF9196397.1"/>
    <property type="molecule type" value="Genomic_DNA"/>
</dbReference>
<keyword evidence="1" id="KW-0808">Transferase</keyword>
<dbReference type="Pfam" id="PF00483">
    <property type="entry name" value="NTP_transferase"/>
    <property type="match status" value="1"/>
</dbReference>
<dbReference type="Gene3D" id="3.90.550.10">
    <property type="entry name" value="Spore Coat Polysaccharide Biosynthesis Protein SpsA, Chain A"/>
    <property type="match status" value="1"/>
</dbReference>
<comment type="caution">
    <text evidence="4">The sequence shown here is derived from an EMBL/GenBank/DDBJ whole genome shotgun (WGS) entry which is preliminary data.</text>
</comment>
<keyword evidence="5" id="KW-1185">Reference proteome</keyword>
<reference evidence="4 5" key="1">
    <citation type="submission" date="2020-11" db="EMBL/GenBank/DDBJ databases">
        <authorList>
            <person name="Kim M.K."/>
        </authorList>
    </citation>
    <scope>NUCLEOTIDE SEQUENCE [LARGE SCALE GENOMIC DNA]</scope>
    <source>
        <strain evidence="4 5">BT290</strain>
    </source>
</reference>
<dbReference type="RefSeq" id="WP_196263767.1">
    <property type="nucleotide sequence ID" value="NZ_JADQDN010000004.1"/>
</dbReference>
<dbReference type="SUPFAM" id="SSF53448">
    <property type="entry name" value="Nucleotide-diphospho-sugar transferases"/>
    <property type="match status" value="1"/>
</dbReference>